<dbReference type="PANTHER" id="PTHR34136:SF1">
    <property type="entry name" value="UDP-N-ACETYL-D-MANNOSAMINURONIC ACID TRANSFERASE"/>
    <property type="match status" value="1"/>
</dbReference>
<dbReference type="Pfam" id="PF03808">
    <property type="entry name" value="Glyco_tran_WecG"/>
    <property type="match status" value="1"/>
</dbReference>
<dbReference type="RefSeq" id="WP_161571129.1">
    <property type="nucleotide sequence ID" value="NZ_RDSM01000005.1"/>
</dbReference>
<dbReference type="InterPro" id="IPR004629">
    <property type="entry name" value="WecG_TagA_CpsF"/>
</dbReference>
<dbReference type="GO" id="GO:0016758">
    <property type="term" value="F:hexosyltransferase activity"/>
    <property type="evidence" value="ECO:0007669"/>
    <property type="project" value="TreeGrafter"/>
</dbReference>
<proteinExistence type="predicted"/>
<keyword evidence="1" id="KW-0328">Glycosyltransferase</keyword>
<dbReference type="NCBIfam" id="TIGR00696">
    <property type="entry name" value="wecG_tagA_cpsF"/>
    <property type="match status" value="1"/>
</dbReference>
<dbReference type="EMBL" id="RDSM01000005">
    <property type="protein sequence ID" value="RXH54194.1"/>
    <property type="molecule type" value="Genomic_DNA"/>
</dbReference>
<gene>
    <name evidence="3" type="ORF">GRAN_4845</name>
</gene>
<accession>A0A4V1L516</accession>
<dbReference type="PANTHER" id="PTHR34136">
    <property type="match status" value="1"/>
</dbReference>
<protein>
    <submittedName>
        <fullName evidence="3">N-acetylmannosaminyltransferase</fullName>
    </submittedName>
</protein>
<keyword evidence="2 3" id="KW-0808">Transferase</keyword>
<comment type="caution">
    <text evidence="3">The sequence shown here is derived from an EMBL/GenBank/DDBJ whole genome shotgun (WGS) entry which is preliminary data.</text>
</comment>
<evidence type="ECO:0000313" key="3">
    <source>
        <dbReference type="EMBL" id="RXH54194.1"/>
    </source>
</evidence>
<reference evidence="4" key="2">
    <citation type="submission" date="2019-02" db="EMBL/GenBank/DDBJ databases">
        <title>Granulicella sibirica sp. nov., a psychrotolerant acidobacterium isolated from an organic soil layer in forested tundra, West Siberia.</title>
        <authorList>
            <person name="Oshkin I.Y."/>
            <person name="Kulichevskaya I.S."/>
            <person name="Rijpstra W.I.C."/>
            <person name="Sinninghe Damste J.S."/>
            <person name="Rakitin A.L."/>
            <person name="Ravin N.V."/>
            <person name="Dedysh S.N."/>
        </authorList>
    </citation>
    <scope>NUCLEOTIDE SEQUENCE [LARGE SCALE GENOMIC DNA]</scope>
    <source>
        <strain evidence="4">AF10</strain>
    </source>
</reference>
<evidence type="ECO:0000256" key="2">
    <source>
        <dbReference type="ARBA" id="ARBA00022679"/>
    </source>
</evidence>
<evidence type="ECO:0000313" key="4">
    <source>
        <dbReference type="Proteomes" id="UP000289437"/>
    </source>
</evidence>
<organism evidence="3 4">
    <name type="scientific">Granulicella sibirica</name>
    <dbReference type="NCBI Taxonomy" id="2479048"/>
    <lineage>
        <taxon>Bacteria</taxon>
        <taxon>Pseudomonadati</taxon>
        <taxon>Acidobacteriota</taxon>
        <taxon>Terriglobia</taxon>
        <taxon>Terriglobales</taxon>
        <taxon>Acidobacteriaceae</taxon>
        <taxon>Granulicella</taxon>
    </lineage>
</organism>
<keyword evidence="4" id="KW-1185">Reference proteome</keyword>
<reference evidence="3 4" key="1">
    <citation type="submission" date="2018-11" db="EMBL/GenBank/DDBJ databases">
        <authorList>
            <person name="Mardanov A.V."/>
            <person name="Ravin N.V."/>
            <person name="Dedysh S.N."/>
        </authorList>
    </citation>
    <scope>NUCLEOTIDE SEQUENCE [LARGE SCALE GENOMIC DNA]</scope>
    <source>
        <strain evidence="3 4">AF10</strain>
    </source>
</reference>
<name>A0A4V1L516_9BACT</name>
<dbReference type="OrthoDB" id="9771846at2"/>
<sequence length="274" mass="30908">MKTSSSRPVANVLGIPVDALDMESALARTQELLSTPGSHYICAAAVHGIVEAQRNPKLLAAYHGAALVLPDGMPLAWAGRSQGFAAMERVTGPDITIEVFRRPEFAGVTHFLYGGDQGVVEELRERLLQRFPSARIVGIYTPPFRDLNLDEERYMEDLLSTLKPDIVWVGIGCPKQELCMARYTRRWNARLMIGVGAAFDFHTGRLRDCAPWIKRAGLQWLHRLIQDPRRLWRRYLVTNCTFVYRMTLQALRRTAPSPLPQAPARATRQVETRS</sequence>
<dbReference type="AlphaFoldDB" id="A0A4V1L516"/>
<dbReference type="CDD" id="cd06533">
    <property type="entry name" value="Glyco_transf_WecG_TagA"/>
    <property type="match status" value="1"/>
</dbReference>
<evidence type="ECO:0000256" key="1">
    <source>
        <dbReference type="ARBA" id="ARBA00022676"/>
    </source>
</evidence>
<dbReference type="Proteomes" id="UP000289437">
    <property type="component" value="Unassembled WGS sequence"/>
</dbReference>